<dbReference type="Pfam" id="PF13305">
    <property type="entry name" value="TetR_C_33"/>
    <property type="match status" value="1"/>
</dbReference>
<gene>
    <name evidence="6" type="ORF">EHS15_04645</name>
</gene>
<dbReference type="EMBL" id="RQHW01000015">
    <property type="protein sequence ID" value="TGN20228.1"/>
    <property type="molecule type" value="Genomic_DNA"/>
</dbReference>
<dbReference type="PANTHER" id="PTHR43479:SF20">
    <property type="entry name" value="HTH TETR-TYPE DOMAIN-CONTAINING PROTEIN"/>
    <property type="match status" value="1"/>
</dbReference>
<dbReference type="OrthoDB" id="9179041at2"/>
<dbReference type="InterPro" id="IPR036271">
    <property type="entry name" value="Tet_transcr_reg_TetR-rel_C_sf"/>
</dbReference>
<feature type="domain" description="HTH tetR-type" evidence="5">
    <location>
        <begin position="9"/>
        <end position="69"/>
    </location>
</feature>
<evidence type="ECO:0000256" key="3">
    <source>
        <dbReference type="ARBA" id="ARBA00023163"/>
    </source>
</evidence>
<dbReference type="Proteomes" id="UP000298058">
    <property type="component" value="Unassembled WGS sequence"/>
</dbReference>
<feature type="DNA-binding region" description="H-T-H motif" evidence="4">
    <location>
        <begin position="32"/>
        <end position="51"/>
    </location>
</feature>
<name>A0A4R9M6B3_9LEPT</name>
<evidence type="ECO:0000256" key="2">
    <source>
        <dbReference type="ARBA" id="ARBA00023125"/>
    </source>
</evidence>
<sequence>MRKTAYHHGDLKNALYKACHRLLKQKDPKEISLRSVAEIAGTSHAAIYRHFKDKDELLEVMAAFGFEKLANAQKKAFEKIKHPKEGFVALGLAYIKFAVSNPSYYKLMFQTKRTKVSLNLRRSQIRSYSVLLHSCKVYLDSVGKKTNPKEYAMMAWSLVHGYSNLVIETDFPKTEAGSMKKPVLVLAEDILRRSVDL</sequence>
<evidence type="ECO:0000313" key="7">
    <source>
        <dbReference type="Proteomes" id="UP000298058"/>
    </source>
</evidence>
<proteinExistence type="predicted"/>
<dbReference type="SUPFAM" id="SSF48498">
    <property type="entry name" value="Tetracyclin repressor-like, C-terminal domain"/>
    <property type="match status" value="1"/>
</dbReference>
<keyword evidence="7" id="KW-1185">Reference proteome</keyword>
<dbReference type="PROSITE" id="PS50977">
    <property type="entry name" value="HTH_TETR_2"/>
    <property type="match status" value="1"/>
</dbReference>
<accession>A0A4R9M6B3</accession>
<dbReference type="Gene3D" id="1.10.357.10">
    <property type="entry name" value="Tetracycline Repressor, domain 2"/>
    <property type="match status" value="1"/>
</dbReference>
<dbReference type="InterPro" id="IPR050624">
    <property type="entry name" value="HTH-type_Tx_Regulator"/>
</dbReference>
<dbReference type="Pfam" id="PF00440">
    <property type="entry name" value="TetR_N"/>
    <property type="match status" value="1"/>
</dbReference>
<evidence type="ECO:0000256" key="4">
    <source>
        <dbReference type="PROSITE-ProRule" id="PRU00335"/>
    </source>
</evidence>
<dbReference type="AlphaFoldDB" id="A0A4R9M6B3"/>
<dbReference type="GO" id="GO:0003677">
    <property type="term" value="F:DNA binding"/>
    <property type="evidence" value="ECO:0007669"/>
    <property type="project" value="UniProtKB-UniRule"/>
</dbReference>
<dbReference type="InterPro" id="IPR009057">
    <property type="entry name" value="Homeodomain-like_sf"/>
</dbReference>
<dbReference type="RefSeq" id="WP_135759385.1">
    <property type="nucleotide sequence ID" value="NZ_RQHW01000015.1"/>
</dbReference>
<comment type="caution">
    <text evidence="6">The sequence shown here is derived from an EMBL/GenBank/DDBJ whole genome shotgun (WGS) entry which is preliminary data.</text>
</comment>
<keyword evidence="1" id="KW-0805">Transcription regulation</keyword>
<protein>
    <submittedName>
        <fullName evidence="6">TetR/AcrR family transcriptional regulator</fullName>
    </submittedName>
</protein>
<evidence type="ECO:0000259" key="5">
    <source>
        <dbReference type="PROSITE" id="PS50977"/>
    </source>
</evidence>
<reference evidence="6" key="1">
    <citation type="journal article" date="2019" name="PLoS Negl. Trop. Dis.">
        <title>Revisiting the worldwide diversity of Leptospira species in the environment.</title>
        <authorList>
            <person name="Vincent A.T."/>
            <person name="Schiettekatte O."/>
            <person name="Bourhy P."/>
            <person name="Veyrier F.J."/>
            <person name="Picardeau M."/>
        </authorList>
    </citation>
    <scope>NUCLEOTIDE SEQUENCE [LARGE SCALE GENOMIC DNA]</scope>
    <source>
        <strain evidence="6">201300427</strain>
    </source>
</reference>
<dbReference type="PANTHER" id="PTHR43479">
    <property type="entry name" value="ACREF/ENVCD OPERON REPRESSOR-RELATED"/>
    <property type="match status" value="1"/>
</dbReference>
<keyword evidence="2 4" id="KW-0238">DNA-binding</keyword>
<evidence type="ECO:0000256" key="1">
    <source>
        <dbReference type="ARBA" id="ARBA00023015"/>
    </source>
</evidence>
<evidence type="ECO:0000313" key="6">
    <source>
        <dbReference type="EMBL" id="TGN20228.1"/>
    </source>
</evidence>
<keyword evidence="3" id="KW-0804">Transcription</keyword>
<organism evidence="6 7">
    <name type="scientific">Leptospira idonii</name>
    <dbReference type="NCBI Taxonomy" id="1193500"/>
    <lineage>
        <taxon>Bacteria</taxon>
        <taxon>Pseudomonadati</taxon>
        <taxon>Spirochaetota</taxon>
        <taxon>Spirochaetia</taxon>
        <taxon>Leptospirales</taxon>
        <taxon>Leptospiraceae</taxon>
        <taxon>Leptospira</taxon>
    </lineage>
</organism>
<dbReference type="InterPro" id="IPR001647">
    <property type="entry name" value="HTH_TetR"/>
</dbReference>
<dbReference type="InterPro" id="IPR025996">
    <property type="entry name" value="MT1864/Rv1816-like_C"/>
</dbReference>
<dbReference type="SUPFAM" id="SSF46689">
    <property type="entry name" value="Homeodomain-like"/>
    <property type="match status" value="1"/>
</dbReference>